<sequence>MGSLHASRHLSSPAVVVHAHARQAPSKRNARLVDKEPAGFVDMTSRAVHLKTLRNTIGNCSKELKDHVRKRKLWTKKGPLAGLDLRKFGKVAGLCRDATRCLAVASPIHP</sequence>
<proteinExistence type="predicted"/>
<organism evidence="1">
    <name type="scientific">Arundo donax</name>
    <name type="common">Giant reed</name>
    <name type="synonym">Donax arundinaceus</name>
    <dbReference type="NCBI Taxonomy" id="35708"/>
    <lineage>
        <taxon>Eukaryota</taxon>
        <taxon>Viridiplantae</taxon>
        <taxon>Streptophyta</taxon>
        <taxon>Embryophyta</taxon>
        <taxon>Tracheophyta</taxon>
        <taxon>Spermatophyta</taxon>
        <taxon>Magnoliopsida</taxon>
        <taxon>Liliopsida</taxon>
        <taxon>Poales</taxon>
        <taxon>Poaceae</taxon>
        <taxon>PACMAD clade</taxon>
        <taxon>Arundinoideae</taxon>
        <taxon>Arundineae</taxon>
        <taxon>Arundo</taxon>
    </lineage>
</organism>
<name>A0A0A9A1U3_ARUDO</name>
<evidence type="ECO:0000313" key="1">
    <source>
        <dbReference type="EMBL" id="JAD42985.1"/>
    </source>
</evidence>
<dbReference type="EMBL" id="GBRH01254910">
    <property type="protein sequence ID" value="JAD42985.1"/>
    <property type="molecule type" value="Transcribed_RNA"/>
</dbReference>
<reference evidence="1" key="2">
    <citation type="journal article" date="2015" name="Data Brief">
        <title>Shoot transcriptome of the giant reed, Arundo donax.</title>
        <authorList>
            <person name="Barrero R.A."/>
            <person name="Guerrero F.D."/>
            <person name="Moolhuijzen P."/>
            <person name="Goolsby J.A."/>
            <person name="Tidwell J."/>
            <person name="Bellgard S.E."/>
            <person name="Bellgard M.I."/>
        </authorList>
    </citation>
    <scope>NUCLEOTIDE SEQUENCE</scope>
    <source>
        <tissue evidence="1">Shoot tissue taken approximately 20 cm above the soil surface</tissue>
    </source>
</reference>
<reference evidence="1" key="1">
    <citation type="submission" date="2014-09" db="EMBL/GenBank/DDBJ databases">
        <authorList>
            <person name="Magalhaes I.L.F."/>
            <person name="Oliveira U."/>
            <person name="Santos F.R."/>
            <person name="Vidigal T.H.D.A."/>
            <person name="Brescovit A.D."/>
            <person name="Santos A.J."/>
        </authorList>
    </citation>
    <scope>NUCLEOTIDE SEQUENCE</scope>
    <source>
        <tissue evidence="1">Shoot tissue taken approximately 20 cm above the soil surface</tissue>
    </source>
</reference>
<protein>
    <submittedName>
        <fullName evidence="1">Uncharacterized protein</fullName>
    </submittedName>
</protein>
<dbReference type="AlphaFoldDB" id="A0A0A9A1U3"/>
<accession>A0A0A9A1U3</accession>